<name>A0ABV8KEV9_9ACTN</name>
<dbReference type="InterPro" id="IPR016181">
    <property type="entry name" value="Acyl_CoA_acyltransferase"/>
</dbReference>
<keyword evidence="2 4" id="KW-0012">Acyltransferase</keyword>
<dbReference type="RefSeq" id="WP_377541854.1">
    <property type="nucleotide sequence ID" value="NZ_JBHSBN010000001.1"/>
</dbReference>
<gene>
    <name evidence="4" type="ORF">ACFOX0_00955</name>
</gene>
<dbReference type="Pfam" id="PF00583">
    <property type="entry name" value="Acetyltransf_1"/>
    <property type="match status" value="2"/>
</dbReference>
<dbReference type="PANTHER" id="PTHR43877">
    <property type="entry name" value="AMINOALKYLPHOSPHONATE N-ACETYLTRANSFERASE-RELATED-RELATED"/>
    <property type="match status" value="1"/>
</dbReference>
<dbReference type="InterPro" id="IPR050832">
    <property type="entry name" value="Bact_Acetyltransf"/>
</dbReference>
<dbReference type="GO" id="GO:0016746">
    <property type="term" value="F:acyltransferase activity"/>
    <property type="evidence" value="ECO:0007669"/>
    <property type="project" value="UniProtKB-KW"/>
</dbReference>
<proteinExistence type="predicted"/>
<dbReference type="Gene3D" id="3.40.630.30">
    <property type="match status" value="2"/>
</dbReference>
<sequence>MVELCRAALDLPEDAAEAAAIVPLLSDPDPTVGRRPVALVGRPAPATVSPSTGTLAPTGAAGGAPVGVLLGSISHTNPTVGHVELLAVHPSARRRGLGRALLERAELVLAGLGAREVVLAGNPPRYAWPGIDVRYTPAICTALALGYEQYRTAWNMTADLSAPDAPGLRDTAPAERRLAGQGVTVRRAEPADLPALVAFAEEVFGGSWPGELTRSVGRPDAGCHLAVRDGKLLAFAAWGSSRPTWFGPTGTAPAAQGLGIGSILLRRCLADQRAAGHDRVQIGWVGPVPFYSRTVGARIERVFSLYRKPLVGAG</sequence>
<accession>A0ABV8KEV9</accession>
<keyword evidence="1 4" id="KW-0808">Transferase</keyword>
<dbReference type="EC" id="2.3.1.-" evidence="4"/>
<evidence type="ECO:0000256" key="1">
    <source>
        <dbReference type="ARBA" id="ARBA00022679"/>
    </source>
</evidence>
<dbReference type="InterPro" id="IPR000182">
    <property type="entry name" value="GNAT_dom"/>
</dbReference>
<evidence type="ECO:0000256" key="2">
    <source>
        <dbReference type="ARBA" id="ARBA00023315"/>
    </source>
</evidence>
<evidence type="ECO:0000259" key="3">
    <source>
        <dbReference type="PROSITE" id="PS51186"/>
    </source>
</evidence>
<organism evidence="4 5">
    <name type="scientific">Micromonospora zhanjiangensis</name>
    <dbReference type="NCBI Taxonomy" id="1522057"/>
    <lineage>
        <taxon>Bacteria</taxon>
        <taxon>Bacillati</taxon>
        <taxon>Actinomycetota</taxon>
        <taxon>Actinomycetes</taxon>
        <taxon>Micromonosporales</taxon>
        <taxon>Micromonosporaceae</taxon>
        <taxon>Micromonospora</taxon>
    </lineage>
</organism>
<keyword evidence="5" id="KW-1185">Reference proteome</keyword>
<protein>
    <submittedName>
        <fullName evidence="4">GNAT family N-acetyltransferase</fullName>
        <ecNumber evidence="4">2.3.1.-</ecNumber>
    </submittedName>
</protein>
<comment type="caution">
    <text evidence="4">The sequence shown here is derived from an EMBL/GenBank/DDBJ whole genome shotgun (WGS) entry which is preliminary data.</text>
</comment>
<evidence type="ECO:0000313" key="5">
    <source>
        <dbReference type="Proteomes" id="UP001595868"/>
    </source>
</evidence>
<feature type="domain" description="N-acetyltransferase" evidence="3">
    <location>
        <begin position="9"/>
        <end position="166"/>
    </location>
</feature>
<evidence type="ECO:0000313" key="4">
    <source>
        <dbReference type="EMBL" id="MFC4104510.1"/>
    </source>
</evidence>
<dbReference type="CDD" id="cd04301">
    <property type="entry name" value="NAT_SF"/>
    <property type="match status" value="2"/>
</dbReference>
<reference evidence="5" key="1">
    <citation type="journal article" date="2019" name="Int. J. Syst. Evol. Microbiol.">
        <title>The Global Catalogue of Microorganisms (GCM) 10K type strain sequencing project: providing services to taxonomists for standard genome sequencing and annotation.</title>
        <authorList>
            <consortium name="The Broad Institute Genomics Platform"/>
            <consortium name="The Broad Institute Genome Sequencing Center for Infectious Disease"/>
            <person name="Wu L."/>
            <person name="Ma J."/>
        </authorList>
    </citation>
    <scope>NUCLEOTIDE SEQUENCE [LARGE SCALE GENOMIC DNA]</scope>
    <source>
        <strain evidence="5">2902at01</strain>
    </source>
</reference>
<dbReference type="SUPFAM" id="SSF55729">
    <property type="entry name" value="Acyl-CoA N-acyltransferases (Nat)"/>
    <property type="match status" value="2"/>
</dbReference>
<feature type="domain" description="N-acetyltransferase" evidence="3">
    <location>
        <begin position="183"/>
        <end position="314"/>
    </location>
</feature>
<dbReference type="PROSITE" id="PS51186">
    <property type="entry name" value="GNAT"/>
    <property type="match status" value="2"/>
</dbReference>
<dbReference type="Proteomes" id="UP001595868">
    <property type="component" value="Unassembled WGS sequence"/>
</dbReference>
<dbReference type="EMBL" id="JBHSBN010000001">
    <property type="protein sequence ID" value="MFC4104510.1"/>
    <property type="molecule type" value="Genomic_DNA"/>
</dbReference>